<protein>
    <submittedName>
        <fullName evidence="1">Uncharacterized protein</fullName>
    </submittedName>
</protein>
<sequence>MGVADDADRDFQIQLARLEHALGRVADDAAEPDQQVTAAEQAAITAGEAGAAFDRLVRESGGGGQ</sequence>
<name>H0E4U4_9ACTN</name>
<comment type="caution">
    <text evidence="1">The sequence shown here is derived from an EMBL/GenBank/DDBJ whole genome shotgun (WGS) entry which is preliminary data.</text>
</comment>
<organism evidence="1 2">
    <name type="scientific">Patulibacter medicamentivorans</name>
    <dbReference type="NCBI Taxonomy" id="1097667"/>
    <lineage>
        <taxon>Bacteria</taxon>
        <taxon>Bacillati</taxon>
        <taxon>Actinomycetota</taxon>
        <taxon>Thermoleophilia</taxon>
        <taxon>Solirubrobacterales</taxon>
        <taxon>Patulibacteraceae</taxon>
        <taxon>Patulibacter</taxon>
    </lineage>
</organism>
<evidence type="ECO:0000313" key="2">
    <source>
        <dbReference type="Proteomes" id="UP000005143"/>
    </source>
</evidence>
<proteinExistence type="predicted"/>
<gene>
    <name evidence="1" type="ORF">PAI11_18250</name>
</gene>
<dbReference type="AlphaFoldDB" id="H0E4U4"/>
<keyword evidence="2" id="KW-1185">Reference proteome</keyword>
<accession>H0E4U4</accession>
<dbReference type="EMBL" id="AGUD01000120">
    <property type="protein sequence ID" value="EHN11297.1"/>
    <property type="molecule type" value="Genomic_DNA"/>
</dbReference>
<dbReference type="Proteomes" id="UP000005143">
    <property type="component" value="Unassembled WGS sequence"/>
</dbReference>
<reference evidence="1 2" key="1">
    <citation type="journal article" date="2013" name="Biodegradation">
        <title>Quantitative proteomic analysis of ibuprofen-degrading Patulibacter sp. strain I11.</title>
        <authorList>
            <person name="Almeida B."/>
            <person name="Kjeldal H."/>
            <person name="Lolas I."/>
            <person name="Knudsen A.D."/>
            <person name="Carvalho G."/>
            <person name="Nielsen K.L."/>
            <person name="Barreto Crespo M.T."/>
            <person name="Stensballe A."/>
            <person name="Nielsen J.L."/>
        </authorList>
    </citation>
    <scope>NUCLEOTIDE SEQUENCE [LARGE SCALE GENOMIC DNA]</scope>
    <source>
        <strain evidence="1 2">I11</strain>
    </source>
</reference>
<evidence type="ECO:0000313" key="1">
    <source>
        <dbReference type="EMBL" id="EHN11297.1"/>
    </source>
</evidence>